<proteinExistence type="predicted"/>
<keyword evidence="2" id="KW-1185">Reference proteome</keyword>
<dbReference type="EMBL" id="VTPC01003415">
    <property type="protein sequence ID" value="KAF2898566.1"/>
    <property type="molecule type" value="Genomic_DNA"/>
</dbReference>
<protein>
    <submittedName>
        <fullName evidence="1">Uncharacterized protein</fullName>
    </submittedName>
</protein>
<reference evidence="1" key="1">
    <citation type="submission" date="2019-08" db="EMBL/GenBank/DDBJ databases">
        <title>The genome of the North American firefly Photinus pyralis.</title>
        <authorList>
            <consortium name="Photinus pyralis genome working group"/>
            <person name="Fallon T.R."/>
            <person name="Sander Lower S.E."/>
            <person name="Weng J.-K."/>
        </authorList>
    </citation>
    <scope>NUCLEOTIDE SEQUENCE</scope>
    <source>
        <strain evidence="1">TRF0915ILg1</strain>
        <tissue evidence="1">Whole body</tissue>
    </source>
</reference>
<sequence>MTALPRKAKELVASLISYFEQERDNGGPLIPVTAVRERVTNALNLSLRTVNAISQMCKSGEPLCSPKKTKRHEKPITNIDDFDQIAIHNTFLTLKMLLQALREKDIFHGSLSSLQKIMHNIGFHYMKDNREN</sequence>
<dbReference type="AlphaFoldDB" id="A0A8K0D7Y7"/>
<dbReference type="Proteomes" id="UP000801492">
    <property type="component" value="Unassembled WGS sequence"/>
</dbReference>
<gene>
    <name evidence="1" type="ORF">ILUMI_07611</name>
</gene>
<comment type="caution">
    <text evidence="1">The sequence shown here is derived from an EMBL/GenBank/DDBJ whole genome shotgun (WGS) entry which is preliminary data.</text>
</comment>
<organism evidence="1 2">
    <name type="scientific">Ignelater luminosus</name>
    <name type="common">Cucubano</name>
    <name type="synonym">Pyrophorus luminosus</name>
    <dbReference type="NCBI Taxonomy" id="2038154"/>
    <lineage>
        <taxon>Eukaryota</taxon>
        <taxon>Metazoa</taxon>
        <taxon>Ecdysozoa</taxon>
        <taxon>Arthropoda</taxon>
        <taxon>Hexapoda</taxon>
        <taxon>Insecta</taxon>
        <taxon>Pterygota</taxon>
        <taxon>Neoptera</taxon>
        <taxon>Endopterygota</taxon>
        <taxon>Coleoptera</taxon>
        <taxon>Polyphaga</taxon>
        <taxon>Elateriformia</taxon>
        <taxon>Elateroidea</taxon>
        <taxon>Elateridae</taxon>
        <taxon>Agrypninae</taxon>
        <taxon>Pyrophorini</taxon>
        <taxon>Ignelater</taxon>
    </lineage>
</organism>
<dbReference type="OrthoDB" id="6777573at2759"/>
<accession>A0A8K0D7Y7</accession>
<evidence type="ECO:0000313" key="2">
    <source>
        <dbReference type="Proteomes" id="UP000801492"/>
    </source>
</evidence>
<evidence type="ECO:0000313" key="1">
    <source>
        <dbReference type="EMBL" id="KAF2898566.1"/>
    </source>
</evidence>
<name>A0A8K0D7Y7_IGNLU</name>